<dbReference type="GeneID" id="78777511"/>
<evidence type="ECO:0000313" key="2">
    <source>
        <dbReference type="Proteomes" id="UP000483820"/>
    </source>
</evidence>
<protein>
    <submittedName>
        <fullName evidence="1">Uncharacterized protein</fullName>
    </submittedName>
</protein>
<accession>A0A6A5FUA0</accession>
<gene>
    <name evidence="1" type="ORF">GCK72_022651</name>
</gene>
<dbReference type="CTD" id="78777511"/>
<reference evidence="1 2" key="1">
    <citation type="submission" date="2019-12" db="EMBL/GenBank/DDBJ databases">
        <title>Chromosome-level assembly of the Caenorhabditis remanei genome.</title>
        <authorList>
            <person name="Teterina A.A."/>
            <person name="Willis J.H."/>
            <person name="Phillips P.C."/>
        </authorList>
    </citation>
    <scope>NUCLEOTIDE SEQUENCE [LARGE SCALE GENOMIC DNA]</scope>
    <source>
        <strain evidence="1 2">PX506</strain>
        <tissue evidence="1">Whole organism</tissue>
    </source>
</reference>
<name>A0A6A5FUA0_CAERE</name>
<dbReference type="EMBL" id="WUAV01000006">
    <property type="protein sequence ID" value="KAF1746198.1"/>
    <property type="molecule type" value="Genomic_DNA"/>
</dbReference>
<organism evidence="1 2">
    <name type="scientific">Caenorhabditis remanei</name>
    <name type="common">Caenorhabditis vulgaris</name>
    <dbReference type="NCBI Taxonomy" id="31234"/>
    <lineage>
        <taxon>Eukaryota</taxon>
        <taxon>Metazoa</taxon>
        <taxon>Ecdysozoa</taxon>
        <taxon>Nematoda</taxon>
        <taxon>Chromadorea</taxon>
        <taxon>Rhabditida</taxon>
        <taxon>Rhabditina</taxon>
        <taxon>Rhabditomorpha</taxon>
        <taxon>Rhabditoidea</taxon>
        <taxon>Rhabditidae</taxon>
        <taxon>Peloderinae</taxon>
        <taxon>Caenorhabditis</taxon>
    </lineage>
</organism>
<sequence length="120" mass="13730">MNQPITPKLLTNRFLVNLESFFNDISMNGFQTNELSGLLRWIRLVREDEETRGYKFSADQLSIDEITKQSTLLPLMNDFLDGLLAQMKEIGCPKSQWLSLNMSIVRRGGSRKKSNESATT</sequence>
<evidence type="ECO:0000313" key="1">
    <source>
        <dbReference type="EMBL" id="KAF1746198.1"/>
    </source>
</evidence>
<proteinExistence type="predicted"/>
<dbReference type="AlphaFoldDB" id="A0A6A5FUA0"/>
<dbReference type="KEGG" id="crq:GCK72_022651"/>
<dbReference type="RefSeq" id="XP_053578532.1">
    <property type="nucleotide sequence ID" value="XM_053734966.1"/>
</dbReference>
<dbReference type="Proteomes" id="UP000483820">
    <property type="component" value="Chromosome X"/>
</dbReference>
<comment type="caution">
    <text evidence="1">The sequence shown here is derived from an EMBL/GenBank/DDBJ whole genome shotgun (WGS) entry which is preliminary data.</text>
</comment>